<name>X1GMJ3_9ZZZZ</name>
<organism evidence="1">
    <name type="scientific">marine sediment metagenome</name>
    <dbReference type="NCBI Taxonomy" id="412755"/>
    <lineage>
        <taxon>unclassified sequences</taxon>
        <taxon>metagenomes</taxon>
        <taxon>ecological metagenomes</taxon>
    </lineage>
</organism>
<accession>X1GMJ3</accession>
<dbReference type="AlphaFoldDB" id="X1GMJ3"/>
<dbReference type="EMBL" id="BARU01008909">
    <property type="protein sequence ID" value="GAH46050.1"/>
    <property type="molecule type" value="Genomic_DNA"/>
</dbReference>
<reference evidence="1" key="1">
    <citation type="journal article" date="2014" name="Front. Microbiol.">
        <title>High frequency of phylogenetically diverse reductive dehalogenase-homologous genes in deep subseafloor sedimentary metagenomes.</title>
        <authorList>
            <person name="Kawai M."/>
            <person name="Futagami T."/>
            <person name="Toyoda A."/>
            <person name="Takaki Y."/>
            <person name="Nishi S."/>
            <person name="Hori S."/>
            <person name="Arai W."/>
            <person name="Tsubouchi T."/>
            <person name="Morono Y."/>
            <person name="Uchiyama I."/>
            <person name="Ito T."/>
            <person name="Fujiyama A."/>
            <person name="Inagaki F."/>
            <person name="Takami H."/>
        </authorList>
    </citation>
    <scope>NUCLEOTIDE SEQUENCE</scope>
    <source>
        <strain evidence="1">Expedition CK06-06</strain>
    </source>
</reference>
<proteinExistence type="predicted"/>
<sequence>MPVLVVHLPSSPEKYNQQDQDNVRRIVEQALSTSFEVGAHAPTHFTGGADEIALNNLAGALDIAKLEADPATTRLFLVSDTGVLAYDLITVADLPAHAAEHELGGGDPINLALLSGVATKPQLPSDIVYEGDLEEDIGAAKVSDWTIAHVADAHRQMFNVLNFR</sequence>
<comment type="caution">
    <text evidence="1">The sequence shown here is derived from an EMBL/GenBank/DDBJ whole genome shotgun (WGS) entry which is preliminary data.</text>
</comment>
<protein>
    <submittedName>
        <fullName evidence="1">Uncharacterized protein</fullName>
    </submittedName>
</protein>
<gene>
    <name evidence="1" type="ORF">S03H2_17295</name>
</gene>
<evidence type="ECO:0000313" key="1">
    <source>
        <dbReference type="EMBL" id="GAH46050.1"/>
    </source>
</evidence>